<organism evidence="1 2">
    <name type="scientific">Flavobacterium aurantiibacter</name>
    <dbReference type="NCBI Taxonomy" id="2023067"/>
    <lineage>
        <taxon>Bacteria</taxon>
        <taxon>Pseudomonadati</taxon>
        <taxon>Bacteroidota</taxon>
        <taxon>Flavobacteriia</taxon>
        <taxon>Flavobacteriales</taxon>
        <taxon>Flavobacteriaceae</taxon>
        <taxon>Flavobacterium</taxon>
    </lineage>
</organism>
<dbReference type="Proteomes" id="UP000216035">
    <property type="component" value="Unassembled WGS sequence"/>
</dbReference>
<dbReference type="AlphaFoldDB" id="A0A256ABG1"/>
<sequence>MNAIDSVTTDTLFVESKKTVDTLLLNVDTISNNIWLDKIVYSKFLKKRKFIIGHSLSHKSYIAIENVTNKVKIDILGEAAKIKYYQLKRNELITAKDSFYSFGRLTKICYSFLVAKDLNSVKTEKFILNSNNNGISYDKNLELFQNKDTVYFKLLKN</sequence>
<comment type="caution">
    <text evidence="1">The sequence shown here is derived from an EMBL/GenBank/DDBJ whole genome shotgun (WGS) entry which is preliminary data.</text>
</comment>
<keyword evidence="2" id="KW-1185">Reference proteome</keyword>
<evidence type="ECO:0000313" key="1">
    <source>
        <dbReference type="EMBL" id="OYQ51047.1"/>
    </source>
</evidence>
<name>A0A256ABG1_9FLAO</name>
<dbReference type="EMBL" id="NOXX01000046">
    <property type="protein sequence ID" value="OYQ51047.1"/>
    <property type="molecule type" value="Genomic_DNA"/>
</dbReference>
<reference evidence="1 2" key="1">
    <citation type="submission" date="2017-07" db="EMBL/GenBank/DDBJ databases">
        <title>Flavobacterium cyanobacteriorum sp. nov., isolated from cyanobacterial aggregates in a eutrophic lake.</title>
        <authorList>
            <person name="Cai H."/>
        </authorList>
    </citation>
    <scope>NUCLEOTIDE SEQUENCE [LARGE SCALE GENOMIC DNA]</scope>
    <source>
        <strain evidence="1 2">TH167</strain>
    </source>
</reference>
<gene>
    <name evidence="1" type="ORF">CHX27_00485</name>
</gene>
<evidence type="ECO:0000313" key="2">
    <source>
        <dbReference type="Proteomes" id="UP000216035"/>
    </source>
</evidence>
<accession>A0A256ABG1</accession>
<proteinExistence type="predicted"/>
<protein>
    <submittedName>
        <fullName evidence="1">Uncharacterized protein</fullName>
    </submittedName>
</protein>